<dbReference type="Proteomes" id="UP000265618">
    <property type="component" value="Unassembled WGS sequence"/>
</dbReference>
<reference evidence="1 2" key="1">
    <citation type="journal article" date="2018" name="PLoS ONE">
        <title>The draft genome of Kipferlia bialata reveals reductive genome evolution in fornicate parasites.</title>
        <authorList>
            <person name="Tanifuji G."/>
            <person name="Takabayashi S."/>
            <person name="Kume K."/>
            <person name="Takagi M."/>
            <person name="Nakayama T."/>
            <person name="Kamikawa R."/>
            <person name="Inagaki Y."/>
            <person name="Hashimoto T."/>
        </authorList>
    </citation>
    <scope>NUCLEOTIDE SEQUENCE [LARGE SCALE GENOMIC DNA]</scope>
    <source>
        <strain evidence="1">NY0173</strain>
    </source>
</reference>
<comment type="caution">
    <text evidence="1">The sequence shown here is derived from an EMBL/GenBank/DDBJ whole genome shotgun (WGS) entry which is preliminary data.</text>
</comment>
<keyword evidence="2" id="KW-1185">Reference proteome</keyword>
<gene>
    <name evidence="1" type="ORF">KIPB_010489</name>
</gene>
<dbReference type="AlphaFoldDB" id="A0A391NPK0"/>
<dbReference type="InterPro" id="IPR032675">
    <property type="entry name" value="LRR_dom_sf"/>
</dbReference>
<sequence>MPPAPLSDEWFEEMCDRHWWMSAIVQPCCDSRGARLKLHTNTNDGCDLGGQGALDLATVLPHMTWVEVMDLDGYHGSTIDAAGAVAIAETLPSMTSLTSLRYHR</sequence>
<protein>
    <submittedName>
        <fullName evidence="1">Uncharacterized protein</fullName>
    </submittedName>
</protein>
<dbReference type="Gene3D" id="3.80.10.10">
    <property type="entry name" value="Ribonuclease Inhibitor"/>
    <property type="match status" value="1"/>
</dbReference>
<evidence type="ECO:0000313" key="2">
    <source>
        <dbReference type="Proteomes" id="UP000265618"/>
    </source>
</evidence>
<proteinExistence type="predicted"/>
<dbReference type="EMBL" id="BDIP01003918">
    <property type="protein sequence ID" value="GCA63531.1"/>
    <property type="molecule type" value="Genomic_DNA"/>
</dbReference>
<organism evidence="1 2">
    <name type="scientific">Kipferlia bialata</name>
    <dbReference type="NCBI Taxonomy" id="797122"/>
    <lineage>
        <taxon>Eukaryota</taxon>
        <taxon>Metamonada</taxon>
        <taxon>Carpediemonas-like organisms</taxon>
        <taxon>Kipferlia</taxon>
    </lineage>
</organism>
<accession>A0A391NPK0</accession>
<evidence type="ECO:0000313" key="1">
    <source>
        <dbReference type="EMBL" id="GCA63531.1"/>
    </source>
</evidence>
<dbReference type="SUPFAM" id="SSF52047">
    <property type="entry name" value="RNI-like"/>
    <property type="match status" value="1"/>
</dbReference>
<dbReference type="OrthoDB" id="120976at2759"/>
<name>A0A391NPK0_9EUKA</name>